<feature type="transmembrane region" description="Helical" evidence="11">
    <location>
        <begin position="45"/>
        <end position="63"/>
    </location>
</feature>
<keyword evidence="9 11" id="KW-0675">Receptor</keyword>
<accession>A0AAV7CXT7</accession>
<comment type="caution">
    <text evidence="13">The sequence shown here is derived from an EMBL/GenBank/DDBJ whole genome shotgun (WGS) entry which is preliminary data.</text>
</comment>
<dbReference type="FunFam" id="1.20.1070.10:FF:000300">
    <property type="entry name" value="Vomeronasal type-1 receptor"/>
    <property type="match status" value="1"/>
</dbReference>
<dbReference type="Gene3D" id="1.20.1070.10">
    <property type="entry name" value="Rhodopsin 7-helix transmembrane proteins"/>
    <property type="match status" value="1"/>
</dbReference>
<keyword evidence="7 11" id="KW-0297">G-protein coupled receptor</keyword>
<gene>
    <name evidence="13" type="ORF">GDO81_006351</name>
</gene>
<proteinExistence type="inferred from homology"/>
<keyword evidence="8 11" id="KW-0472">Membrane</keyword>
<comment type="subcellular location">
    <subcellularLocation>
        <location evidence="1 11">Cell membrane</location>
        <topology evidence="1 11">Multi-pass membrane protein</topology>
    </subcellularLocation>
</comment>
<feature type="domain" description="G-protein coupled receptors family 1 profile" evidence="12">
    <location>
        <begin position="22"/>
        <end position="286"/>
    </location>
</feature>
<feature type="transmembrane region" description="Helical" evidence="11">
    <location>
        <begin position="6"/>
        <end position="33"/>
    </location>
</feature>
<dbReference type="InterPro" id="IPR017452">
    <property type="entry name" value="GPCR_Rhodpsn_7TM"/>
</dbReference>
<evidence type="ECO:0000256" key="1">
    <source>
        <dbReference type="ARBA" id="ARBA00004651"/>
    </source>
</evidence>
<feature type="transmembrane region" description="Helical" evidence="11">
    <location>
        <begin position="270"/>
        <end position="288"/>
    </location>
</feature>
<name>A0AAV7CXT7_ENGPU</name>
<evidence type="ECO:0000256" key="3">
    <source>
        <dbReference type="ARBA" id="ARBA00022475"/>
    </source>
</evidence>
<organism evidence="13 14">
    <name type="scientific">Engystomops pustulosus</name>
    <name type="common">Tungara frog</name>
    <name type="synonym">Physalaemus pustulosus</name>
    <dbReference type="NCBI Taxonomy" id="76066"/>
    <lineage>
        <taxon>Eukaryota</taxon>
        <taxon>Metazoa</taxon>
        <taxon>Chordata</taxon>
        <taxon>Craniata</taxon>
        <taxon>Vertebrata</taxon>
        <taxon>Euteleostomi</taxon>
        <taxon>Amphibia</taxon>
        <taxon>Batrachia</taxon>
        <taxon>Anura</taxon>
        <taxon>Neobatrachia</taxon>
        <taxon>Hyloidea</taxon>
        <taxon>Leptodactylidae</taxon>
        <taxon>Leiuperinae</taxon>
        <taxon>Engystomops</taxon>
    </lineage>
</organism>
<evidence type="ECO:0000256" key="10">
    <source>
        <dbReference type="ARBA" id="ARBA00023224"/>
    </source>
</evidence>
<dbReference type="SUPFAM" id="SSF81321">
    <property type="entry name" value="Family A G protein-coupled receptor-like"/>
    <property type="match status" value="1"/>
</dbReference>
<evidence type="ECO:0000256" key="7">
    <source>
        <dbReference type="ARBA" id="ARBA00023040"/>
    </source>
</evidence>
<feature type="transmembrane region" description="Helical" evidence="11">
    <location>
        <begin position="183"/>
        <end position="209"/>
    </location>
</feature>
<sequence>MELRTIIKAFGFLLLLIFGIPGNIFICLQFMYLKIMERKLLTNNMILTVLCFFNFLVLFSRVIPQSLSAVGVEDLLNDTECKLVIYTYRVSRAMSICVTSLLSCHQCIIIAPMKHIWIPLKQNGAQRVKVIILAFWIMNLSTYPFFVLNANARKNVTTSVYTLHLIYCDTDFLNYRSYIINGLFYAIRDFVCVTAMILASGYMVCILIYHEQHMRKMMNEYRSQRRLARYKASRAVVLLVVMYVVLFGLDNSLWIYTLTLADVSPDMNDIRIFLASSYAALSSLLIITTNPKLQLSWLFCHKQRPYQISLEG</sequence>
<dbReference type="AlphaFoldDB" id="A0AAV7CXT7"/>
<evidence type="ECO:0000256" key="11">
    <source>
        <dbReference type="RuleBase" id="RU364061"/>
    </source>
</evidence>
<dbReference type="PANTHER" id="PTHR24062">
    <property type="entry name" value="VOMERONASAL TYPE-1 RECEPTOR"/>
    <property type="match status" value="1"/>
</dbReference>
<keyword evidence="3 11" id="KW-1003">Cell membrane</keyword>
<feature type="transmembrane region" description="Helical" evidence="11">
    <location>
        <begin position="235"/>
        <end position="258"/>
    </location>
</feature>
<keyword evidence="4 11" id="KW-0589">Pheromone response</keyword>
<comment type="similarity">
    <text evidence="2 11">Belongs to the G-protein coupled receptor 1 family.</text>
</comment>
<evidence type="ECO:0000259" key="12">
    <source>
        <dbReference type="PROSITE" id="PS50262"/>
    </source>
</evidence>
<keyword evidence="5 11" id="KW-0812">Transmembrane</keyword>
<evidence type="ECO:0000256" key="4">
    <source>
        <dbReference type="ARBA" id="ARBA00022507"/>
    </source>
</evidence>
<reference evidence="13" key="1">
    <citation type="thesis" date="2020" institute="ProQuest LLC" country="789 East Eisenhower Parkway, Ann Arbor, MI, USA">
        <title>Comparative Genomics and Chromosome Evolution.</title>
        <authorList>
            <person name="Mudd A.B."/>
        </authorList>
    </citation>
    <scope>NUCLEOTIDE SEQUENCE</scope>
    <source>
        <strain evidence="13">237g6f4</strain>
        <tissue evidence="13">Blood</tissue>
    </source>
</reference>
<dbReference type="InterPro" id="IPR004072">
    <property type="entry name" value="Vmron_rcpt_1"/>
</dbReference>
<feature type="transmembrane region" description="Helical" evidence="11">
    <location>
        <begin position="130"/>
        <end position="148"/>
    </location>
</feature>
<dbReference type="EMBL" id="WNYA01000002">
    <property type="protein sequence ID" value="KAG8589321.1"/>
    <property type="molecule type" value="Genomic_DNA"/>
</dbReference>
<evidence type="ECO:0000256" key="9">
    <source>
        <dbReference type="ARBA" id="ARBA00023170"/>
    </source>
</evidence>
<evidence type="ECO:0000256" key="2">
    <source>
        <dbReference type="ARBA" id="ARBA00010663"/>
    </source>
</evidence>
<dbReference type="PROSITE" id="PS50262">
    <property type="entry name" value="G_PROTEIN_RECEP_F1_2"/>
    <property type="match status" value="1"/>
</dbReference>
<evidence type="ECO:0000256" key="8">
    <source>
        <dbReference type="ARBA" id="ARBA00023136"/>
    </source>
</evidence>
<keyword evidence="10 11" id="KW-0807">Transducer</keyword>
<protein>
    <recommendedName>
        <fullName evidence="11">Vomeronasal type-1 receptor</fullName>
    </recommendedName>
</protein>
<feature type="transmembrane region" description="Helical" evidence="11">
    <location>
        <begin position="93"/>
        <end position="118"/>
    </location>
</feature>
<dbReference type="GO" id="GO:0016503">
    <property type="term" value="F:pheromone receptor activity"/>
    <property type="evidence" value="ECO:0007669"/>
    <property type="project" value="InterPro"/>
</dbReference>
<feature type="non-terminal residue" evidence="13">
    <location>
        <position position="312"/>
    </location>
</feature>
<evidence type="ECO:0000313" key="13">
    <source>
        <dbReference type="EMBL" id="KAG8589321.1"/>
    </source>
</evidence>
<dbReference type="Pfam" id="PF03402">
    <property type="entry name" value="V1R"/>
    <property type="match status" value="1"/>
</dbReference>
<evidence type="ECO:0000313" key="14">
    <source>
        <dbReference type="Proteomes" id="UP000824782"/>
    </source>
</evidence>
<dbReference type="Proteomes" id="UP000824782">
    <property type="component" value="Unassembled WGS sequence"/>
</dbReference>
<dbReference type="GO" id="GO:0005886">
    <property type="term" value="C:plasma membrane"/>
    <property type="evidence" value="ECO:0007669"/>
    <property type="project" value="UniProtKB-SubCell"/>
</dbReference>
<keyword evidence="14" id="KW-1185">Reference proteome</keyword>
<dbReference type="GO" id="GO:0019236">
    <property type="term" value="P:response to pheromone"/>
    <property type="evidence" value="ECO:0007669"/>
    <property type="project" value="UniProtKB-KW"/>
</dbReference>
<keyword evidence="6 11" id="KW-1133">Transmembrane helix</keyword>
<evidence type="ECO:0000256" key="6">
    <source>
        <dbReference type="ARBA" id="ARBA00022989"/>
    </source>
</evidence>
<evidence type="ECO:0000256" key="5">
    <source>
        <dbReference type="ARBA" id="ARBA00022692"/>
    </source>
</evidence>